<dbReference type="EMBL" id="JAJQKU010000001">
    <property type="protein sequence ID" value="MCD9095851.1"/>
    <property type="molecule type" value="Genomic_DNA"/>
</dbReference>
<keyword evidence="2" id="KW-1185">Reference proteome</keyword>
<reference evidence="1" key="2">
    <citation type="journal article" date="2022" name="Syst. Appl. Microbiol.">
        <title>Physiological and genomic characterisation of Luteimonas fraxinea sp. nov., a bacterial species associated with trees tolerant to ash dieback.</title>
        <authorList>
            <person name="Ulrich K."/>
            <person name="Becker R."/>
            <person name="Behrendt U."/>
            <person name="Kube M."/>
            <person name="Schneck V."/>
            <person name="Ulrich A."/>
        </authorList>
    </citation>
    <scope>NUCLEOTIDE SEQUENCE</scope>
    <source>
        <strain evidence="1">A1P009</strain>
    </source>
</reference>
<name>A0ABS8UAS1_9GAMM</name>
<evidence type="ECO:0000313" key="1">
    <source>
        <dbReference type="EMBL" id="MCD9095851.1"/>
    </source>
</evidence>
<organism evidence="1 2">
    <name type="scientific">Luteimonas fraxinea</name>
    <dbReference type="NCBI Taxonomy" id="2901869"/>
    <lineage>
        <taxon>Bacteria</taxon>
        <taxon>Pseudomonadati</taxon>
        <taxon>Pseudomonadota</taxon>
        <taxon>Gammaproteobacteria</taxon>
        <taxon>Lysobacterales</taxon>
        <taxon>Lysobacteraceae</taxon>
        <taxon>Luteimonas</taxon>
    </lineage>
</organism>
<gene>
    <name evidence="1" type="ORF">LTT95_02705</name>
</gene>
<protein>
    <submittedName>
        <fullName evidence="1">Uncharacterized protein</fullName>
    </submittedName>
</protein>
<dbReference type="RefSeq" id="WP_232580494.1">
    <property type="nucleotide sequence ID" value="NZ_CP089507.1"/>
</dbReference>
<comment type="caution">
    <text evidence="1">The sequence shown here is derived from an EMBL/GenBank/DDBJ whole genome shotgun (WGS) entry which is preliminary data.</text>
</comment>
<reference evidence="1" key="1">
    <citation type="submission" date="2021-12" db="EMBL/GenBank/DDBJ databases">
        <authorList>
            <person name="Ulrich A."/>
        </authorList>
    </citation>
    <scope>NUCLEOTIDE SEQUENCE</scope>
    <source>
        <strain evidence="1">A1P009</strain>
    </source>
</reference>
<accession>A0ABS8UAS1</accession>
<sequence length="75" mass="8660">MLLALKKFVIRHPSIKRWLGRAITSMPTLDLWLRNRITVSLYTPSALQVDARHLPEEARPIQEALMARLNIDDTP</sequence>
<evidence type="ECO:0000313" key="2">
    <source>
        <dbReference type="Proteomes" id="UP001430360"/>
    </source>
</evidence>
<dbReference type="Proteomes" id="UP001430360">
    <property type="component" value="Unassembled WGS sequence"/>
</dbReference>
<proteinExistence type="predicted"/>